<keyword evidence="3" id="KW-0812">Transmembrane</keyword>
<keyword evidence="9" id="KW-1185">Reference proteome</keyword>
<dbReference type="PANTHER" id="PTHR47529">
    <property type="entry name" value="PEPTIDYL-PROLYL CIS-TRANS ISOMERASE D"/>
    <property type="match status" value="1"/>
</dbReference>
<dbReference type="SUPFAM" id="SSF109998">
    <property type="entry name" value="Triger factor/SurA peptide-binding domain-like"/>
    <property type="match status" value="1"/>
</dbReference>
<dbReference type="PANTHER" id="PTHR47529:SF1">
    <property type="entry name" value="PERIPLASMIC CHAPERONE PPID"/>
    <property type="match status" value="1"/>
</dbReference>
<evidence type="ECO:0000313" key="9">
    <source>
        <dbReference type="Proteomes" id="UP000064920"/>
    </source>
</evidence>
<dbReference type="InterPro" id="IPR052029">
    <property type="entry name" value="PpiD_chaperone"/>
</dbReference>
<proteinExistence type="inferred from homology"/>
<dbReference type="GO" id="GO:0003755">
    <property type="term" value="F:peptidyl-prolyl cis-trans isomerase activity"/>
    <property type="evidence" value="ECO:0007669"/>
    <property type="project" value="UniProtKB-EC"/>
</dbReference>
<dbReference type="OrthoDB" id="9768393at2"/>
<evidence type="ECO:0000256" key="6">
    <source>
        <dbReference type="ARBA" id="ARBA00023186"/>
    </source>
</evidence>
<evidence type="ECO:0000256" key="4">
    <source>
        <dbReference type="ARBA" id="ARBA00022989"/>
    </source>
</evidence>
<dbReference type="EC" id="5.2.1.8" evidence="8"/>
<evidence type="ECO:0000313" key="8">
    <source>
        <dbReference type="EMBL" id="ALI56095.1"/>
    </source>
</evidence>
<dbReference type="PATRIC" id="fig|1397108.4.peg.2202"/>
<keyword evidence="4" id="KW-1133">Transmembrane helix</keyword>
<dbReference type="AlphaFoldDB" id="A0A0P0ABG2"/>
<sequence length="616" mass="64651">MASGKGSGGKVIAMGIVGLLILGLGGFGATNFGGTVRSVGAVGDQEVDLNVYARALQNELSALEQQTGQQITVAQATQLGVTNQVLDGLLTRAALDGELARLGVSVGDDEVRRTLMSISAFQGVDGTFDADTYKFAIERLGQTTNEFEASLRSDTARALLQGALATGVVMPDAYAKVIVDWLGERRTVSVASLTSVDLDTQVEQATDAQITAQYEENPAAYTAPETRDVTYAWLSPTMISDTVELDEASLRQIYDDNIAAYIQPERRLVERLVYGSDADAQAAADRIAAGETTFDDEVTARGLSLADIDLGDVAPSDIGAAADAVFGAQELGLVGPVMSDLGPALFRVNGVLEASEIAFEDARDDLAKEMATDAARREIGDLVETLDDLLASGATLEELTAETAMELGQIDWSTASEDGLASYATFVTTVQAAQVGDFPEIIELSDGGIFALRLNAINPAAVRPLDEVRDQVAADWTASETARLLNARAIDIQTEVAAGTAMDALGLPVETFADITRRDFISTMPQGFIDAVFAPGLALGATTVITGADRVVIARVDAVQPPDANTEMDEIAASYAEQAAQGAAQDVIAAFANAMRVRDGVTVNQAAINAVHAQMP</sequence>
<evidence type="ECO:0000256" key="5">
    <source>
        <dbReference type="ARBA" id="ARBA00023136"/>
    </source>
</evidence>
<keyword evidence="5" id="KW-0472">Membrane</keyword>
<dbReference type="Pfam" id="PF13624">
    <property type="entry name" value="SurA_N_3"/>
    <property type="match status" value="1"/>
</dbReference>
<dbReference type="Proteomes" id="UP000064920">
    <property type="component" value="Chromosome"/>
</dbReference>
<evidence type="ECO:0000256" key="7">
    <source>
        <dbReference type="ARBA" id="ARBA00038408"/>
    </source>
</evidence>
<keyword evidence="2" id="KW-1003">Cell membrane</keyword>
<evidence type="ECO:0000256" key="2">
    <source>
        <dbReference type="ARBA" id="ARBA00022475"/>
    </source>
</evidence>
<dbReference type="RefSeq" id="WP_062218827.1">
    <property type="nucleotide sequence ID" value="NZ_CP012023.1"/>
</dbReference>
<dbReference type="InterPro" id="IPR000297">
    <property type="entry name" value="PPIase_PpiC"/>
</dbReference>
<evidence type="ECO:0000256" key="3">
    <source>
        <dbReference type="ARBA" id="ARBA00022692"/>
    </source>
</evidence>
<keyword evidence="6" id="KW-0143">Chaperone</keyword>
<dbReference type="Gene3D" id="1.10.4030.10">
    <property type="entry name" value="Porin chaperone SurA, peptide-binding domain"/>
    <property type="match status" value="1"/>
</dbReference>
<dbReference type="STRING" id="1397108.IMCC12053_2148"/>
<gene>
    <name evidence="8" type="ORF">IMCC12053_2148</name>
</gene>
<dbReference type="EMBL" id="CP012023">
    <property type="protein sequence ID" value="ALI56095.1"/>
    <property type="molecule type" value="Genomic_DNA"/>
</dbReference>
<comment type="subcellular location">
    <subcellularLocation>
        <location evidence="1">Cell membrane</location>
        <topology evidence="1">Single-pass type II membrane protein</topology>
    </subcellularLocation>
</comment>
<reference evidence="8 9" key="1">
    <citation type="submission" date="2015-05" db="EMBL/GenBank/DDBJ databases">
        <authorList>
            <person name="Wang D.B."/>
            <person name="Wang M."/>
        </authorList>
    </citation>
    <scope>NUCLEOTIDE SEQUENCE [LARGE SCALE GENOMIC DNA]</scope>
    <source>
        <strain evidence="8 9">IMCC 12053</strain>
    </source>
</reference>
<organism evidence="8 9">
    <name type="scientific">Celeribacter marinus</name>
    <dbReference type="NCBI Taxonomy" id="1397108"/>
    <lineage>
        <taxon>Bacteria</taxon>
        <taxon>Pseudomonadati</taxon>
        <taxon>Pseudomonadota</taxon>
        <taxon>Alphaproteobacteria</taxon>
        <taxon>Rhodobacterales</taxon>
        <taxon>Roseobacteraceae</taxon>
        <taxon>Celeribacter</taxon>
    </lineage>
</organism>
<protein>
    <submittedName>
        <fullName evidence="8">Peptidyl-prolyl cis-trans isomerase PpiD</fullName>
        <ecNumber evidence="8">5.2.1.8</ecNumber>
    </submittedName>
</protein>
<dbReference type="InterPro" id="IPR027304">
    <property type="entry name" value="Trigger_fact/SurA_dom_sf"/>
</dbReference>
<comment type="similarity">
    <text evidence="7">Belongs to the PpiD chaperone family.</text>
</comment>
<accession>A0A0P0ABG2</accession>
<dbReference type="Pfam" id="PF13145">
    <property type="entry name" value="Rotamase_2"/>
    <property type="match status" value="1"/>
</dbReference>
<dbReference type="GO" id="GO:0005886">
    <property type="term" value="C:plasma membrane"/>
    <property type="evidence" value="ECO:0007669"/>
    <property type="project" value="UniProtKB-SubCell"/>
</dbReference>
<dbReference type="KEGG" id="cmar:IMCC12053_2148"/>
<name>A0A0P0ABG2_9RHOB</name>
<keyword evidence="8" id="KW-0413">Isomerase</keyword>
<evidence type="ECO:0000256" key="1">
    <source>
        <dbReference type="ARBA" id="ARBA00004401"/>
    </source>
</evidence>